<dbReference type="EMBL" id="AMZH03005372">
    <property type="protein sequence ID" value="RRT66578.1"/>
    <property type="molecule type" value="Genomic_DNA"/>
</dbReference>
<organism evidence="3 4">
    <name type="scientific">Ensete ventricosum</name>
    <name type="common">Abyssinian banana</name>
    <name type="synonym">Musa ensete</name>
    <dbReference type="NCBI Taxonomy" id="4639"/>
    <lineage>
        <taxon>Eukaryota</taxon>
        <taxon>Viridiplantae</taxon>
        <taxon>Streptophyta</taxon>
        <taxon>Embryophyta</taxon>
        <taxon>Tracheophyta</taxon>
        <taxon>Spermatophyta</taxon>
        <taxon>Magnoliopsida</taxon>
        <taxon>Liliopsida</taxon>
        <taxon>Zingiberales</taxon>
        <taxon>Musaceae</taxon>
        <taxon>Ensete</taxon>
    </lineage>
</organism>
<evidence type="ECO:0000313" key="3">
    <source>
        <dbReference type="EMBL" id="RRT66578.1"/>
    </source>
</evidence>
<protein>
    <submittedName>
        <fullName evidence="3">Uncharacterized protein</fullName>
    </submittedName>
</protein>
<gene>
    <name evidence="3" type="ORF">B296_00040093</name>
</gene>
<name>A0A426ZRL6_ENSVE</name>
<proteinExistence type="predicted"/>
<dbReference type="GO" id="GO:0005524">
    <property type="term" value="F:ATP binding"/>
    <property type="evidence" value="ECO:0007669"/>
    <property type="project" value="UniProtKB-KW"/>
</dbReference>
<dbReference type="GO" id="GO:0003774">
    <property type="term" value="F:cytoskeletal motor activity"/>
    <property type="evidence" value="ECO:0007669"/>
    <property type="project" value="InterPro"/>
</dbReference>
<sequence length="71" mass="7896">MSNDSRFLIHVATQPNIAVGSEVWVEDPDVAWIDGEVLDVKRDEITIRCSSGKTVGTLINPLLTISYLHCR</sequence>
<reference evidence="3 4" key="1">
    <citation type="journal article" date="2014" name="Agronomy (Basel)">
        <title>A Draft Genome Sequence for Ensete ventricosum, the Drought-Tolerant Tree Against Hunger.</title>
        <authorList>
            <person name="Harrison J."/>
            <person name="Moore K.A."/>
            <person name="Paszkiewicz K."/>
            <person name="Jones T."/>
            <person name="Grant M."/>
            <person name="Ambacheew D."/>
            <person name="Muzemil S."/>
            <person name="Studholme D.J."/>
        </authorList>
    </citation>
    <scope>NUCLEOTIDE SEQUENCE [LARGE SCALE GENOMIC DNA]</scope>
</reference>
<dbReference type="GO" id="GO:0016459">
    <property type="term" value="C:myosin complex"/>
    <property type="evidence" value="ECO:0007669"/>
    <property type="project" value="InterPro"/>
</dbReference>
<dbReference type="Proteomes" id="UP000287651">
    <property type="component" value="Unassembled WGS sequence"/>
</dbReference>
<dbReference type="PROSITE" id="PS51844">
    <property type="entry name" value="SH3_LIKE"/>
    <property type="match status" value="1"/>
</dbReference>
<keyword evidence="2" id="KW-0067">ATP-binding</keyword>
<evidence type="ECO:0000256" key="2">
    <source>
        <dbReference type="ARBA" id="ARBA00022840"/>
    </source>
</evidence>
<accession>A0A426ZRL6</accession>
<evidence type="ECO:0000256" key="1">
    <source>
        <dbReference type="ARBA" id="ARBA00022741"/>
    </source>
</evidence>
<dbReference type="AlphaFoldDB" id="A0A426ZRL6"/>
<keyword evidence="1" id="KW-0547">Nucleotide-binding</keyword>
<evidence type="ECO:0000313" key="4">
    <source>
        <dbReference type="Proteomes" id="UP000287651"/>
    </source>
</evidence>
<dbReference type="Pfam" id="PF02736">
    <property type="entry name" value="Myosin_N"/>
    <property type="match status" value="1"/>
</dbReference>
<dbReference type="InterPro" id="IPR004009">
    <property type="entry name" value="SH3_Myosin"/>
</dbReference>
<comment type="caution">
    <text evidence="3">The sequence shown here is derived from an EMBL/GenBank/DDBJ whole genome shotgun (WGS) entry which is preliminary data.</text>
</comment>